<keyword evidence="7" id="KW-0963">Cytoplasm</keyword>
<protein>
    <recommendedName>
        <fullName evidence="14">Ubiquitin conjugation factor E4 B</fullName>
        <ecNumber evidence="6">2.3.2.27</ecNumber>
    </recommendedName>
    <alternativeName>
        <fullName evidence="16">RING-type E3 ubiquitin transferase E4 B</fullName>
    </alternativeName>
    <alternativeName>
        <fullName evidence="15">Ubiquitin fusion degradation protein 2</fullName>
    </alternativeName>
</protein>
<evidence type="ECO:0000256" key="17">
    <source>
        <dbReference type="SAM" id="Coils"/>
    </source>
</evidence>
<proteinExistence type="inferred from homology"/>
<dbReference type="AlphaFoldDB" id="A0A915AJU9"/>
<feature type="domain" description="U-box" evidence="19">
    <location>
        <begin position="934"/>
        <end position="1007"/>
    </location>
</feature>
<reference evidence="21" key="1">
    <citation type="submission" date="2022-11" db="UniProtKB">
        <authorList>
            <consortium name="WormBaseParasite"/>
        </authorList>
    </citation>
    <scope>IDENTIFICATION</scope>
</reference>
<dbReference type="WBParaSite" id="PgR009X_g187_t01">
    <property type="protein sequence ID" value="PgR009X_g187_t01"/>
    <property type="gene ID" value="PgR009X_g187"/>
</dbReference>
<dbReference type="Pfam" id="PF04564">
    <property type="entry name" value="U-box"/>
    <property type="match status" value="1"/>
</dbReference>
<evidence type="ECO:0000313" key="21">
    <source>
        <dbReference type="WBParaSite" id="PgR009X_g187_t01"/>
    </source>
</evidence>
<dbReference type="PANTHER" id="PTHR13931:SF2">
    <property type="entry name" value="UBIQUITIN CONJUGATION FACTOR E4 B"/>
    <property type="match status" value="1"/>
</dbReference>
<dbReference type="PROSITE" id="PS51698">
    <property type="entry name" value="U_BOX"/>
    <property type="match status" value="1"/>
</dbReference>
<dbReference type="InterPro" id="IPR003613">
    <property type="entry name" value="Ubox_domain"/>
</dbReference>
<evidence type="ECO:0000256" key="11">
    <source>
        <dbReference type="ARBA" id="ARBA00022990"/>
    </source>
</evidence>
<dbReference type="Pfam" id="PF10408">
    <property type="entry name" value="Ufd2P_core"/>
    <property type="match status" value="1"/>
</dbReference>
<dbReference type="GO" id="GO:0006511">
    <property type="term" value="P:ubiquitin-dependent protein catabolic process"/>
    <property type="evidence" value="ECO:0007669"/>
    <property type="project" value="InterPro"/>
</dbReference>
<dbReference type="GO" id="GO:0034450">
    <property type="term" value="F:ubiquitin-ubiquitin ligase activity"/>
    <property type="evidence" value="ECO:0007669"/>
    <property type="project" value="InterPro"/>
</dbReference>
<sequence>MNPEDSGASEVDELDAKKLRHEDVMHSSPDLDQDSADYKLSRVRNLLKRIVDVGNSAIVNRSLETTNSEVFTSEVELATFIDDTLMQAIGTLRESSDVQMEVDKSSLGVRLYEPLFDATLALPTALMKYLLAVYTNIASEEQNQFLMEYERSLLVCVKARLMVHTVFALRGMFGDRFSSEAMIAVLMRMFYQQTLPSDFLKEFVRYCADTALVGESALGDIFNAILDSARYSVSRQLMSDENQADTAMLPYGLLEFLVAIKTADGGRPIANLMVSRDDFLPDVNGRAAGRVISVLSFLGPFFEYSTAPSGDGEMNIFMTFFKCDDLPDDDQRSLMYAVYQDKLHATRLHLLRIMRHILVNTTSRTRVLDFITRVLALNVKRRQLSPDRQKLASDGFMLNLLDVMIGLCDRVALEKVHQNYLFHPNSRVDVRDETRLKLRSEEVAEFAKTVDTNFEVKFPTECFYLTMQTLHVSIASAVGHLKTLKRNLLEVDAGVNELQKQLHRLEALMLRERVMLESKLHQAKLIRRKIIRAIMCIEAALSDQSLLTRTLEFCSRQLTFLISIINPHFLQDGVLPAEAPKLFGAMPEFYLESCLDFIVFLLKTNPMVVLDSRVDLPLQLLVFICSTHYFNNPFLAAKVVDVMFMVCPMIMPAAYHFHKSMINCPLAIERLFPSLVKFYADVETTGASSEFYDKFNIRRSIQVIFRSLWENTIYRSHMISFARACGEDFIRFINMVINDATYLLDESLLALKKIHDIETQMESSEWSTLSEEERLMKEEALSEAKRGVKSWLILGRDTLDLFTYLTAHAPQPFFEPLLGERLASMLDYNVSELCGPKCTELKVRDALRRFTWEPRALLQQIVHVYLNLACEKFAEYIANDERSYSPEMFAMMLTRLSTNSIVPVNEVERMKNLADMTEKIWKEKAKNEEDFGDDIPDEFRDPVMNTLMTDPVTLPSGLKMDRKHIRRHLLSSQTDPFTRQPLQESQLLPDEELKARIEEWIKQKLSKGK</sequence>
<evidence type="ECO:0000256" key="12">
    <source>
        <dbReference type="ARBA" id="ARBA00023242"/>
    </source>
</evidence>
<feature type="region of interest" description="Disordered" evidence="18">
    <location>
        <begin position="1"/>
        <end position="33"/>
    </location>
</feature>
<evidence type="ECO:0000256" key="4">
    <source>
        <dbReference type="ARBA" id="ARBA00004906"/>
    </source>
</evidence>
<evidence type="ECO:0000256" key="3">
    <source>
        <dbReference type="ARBA" id="ARBA00004496"/>
    </source>
</evidence>
<keyword evidence="20" id="KW-1185">Reference proteome</keyword>
<keyword evidence="11" id="KW-0007">Acetylation</keyword>
<name>A0A915AJU9_PARUN</name>
<comment type="catalytic activity">
    <reaction evidence="1">
        <text>S-ubiquitinyl-[E2 ubiquitin-conjugating enzyme]-L-cysteine + [acceptor protein]-L-lysine = [E2 ubiquitin-conjugating enzyme]-L-cysteine + N(6)-ubiquitinyl-[acceptor protein]-L-lysine.</text>
        <dbReference type="EC" id="2.3.2.27"/>
    </reaction>
</comment>
<dbReference type="InterPro" id="IPR045132">
    <property type="entry name" value="UBE4"/>
</dbReference>
<dbReference type="SMART" id="SM00504">
    <property type="entry name" value="Ubox"/>
    <property type="match status" value="1"/>
</dbReference>
<dbReference type="GO" id="GO:0005737">
    <property type="term" value="C:cytoplasm"/>
    <property type="evidence" value="ECO:0007669"/>
    <property type="project" value="UniProtKB-SubCell"/>
</dbReference>
<evidence type="ECO:0000256" key="16">
    <source>
        <dbReference type="ARBA" id="ARBA00083610"/>
    </source>
</evidence>
<comment type="function">
    <text evidence="13">Ubiquitin-protein ligase that probably functions as an E3 ligase in conjunction with specific E1 and E2 ligases. May also function as an E4 ligase mediating the assembly of polyubiquitin chains on substrates ubiquitinated by another E3 ubiquitin ligase. May regulate myosin assembly in striated muscles together with STUB1 and VCP/p97 by targeting myosin chaperone UNC45B for proteasomal degradation.</text>
</comment>
<evidence type="ECO:0000256" key="14">
    <source>
        <dbReference type="ARBA" id="ARBA00072779"/>
    </source>
</evidence>
<dbReference type="FunFam" id="3.30.40.10:FF:000060">
    <property type="entry name" value="ubiquitin conjugation factor E4 B"/>
    <property type="match status" value="1"/>
</dbReference>
<comment type="similarity">
    <text evidence="5">Belongs to the ubiquitin conjugation factor E4 family.</text>
</comment>
<evidence type="ECO:0000256" key="13">
    <source>
        <dbReference type="ARBA" id="ARBA00056267"/>
    </source>
</evidence>
<dbReference type="Proteomes" id="UP000887569">
    <property type="component" value="Unplaced"/>
</dbReference>
<evidence type="ECO:0000259" key="19">
    <source>
        <dbReference type="PROSITE" id="PS51698"/>
    </source>
</evidence>
<accession>A0A915AJU9</accession>
<evidence type="ECO:0000256" key="5">
    <source>
        <dbReference type="ARBA" id="ARBA00007434"/>
    </source>
</evidence>
<dbReference type="CDD" id="cd16658">
    <property type="entry name" value="RING-Ubox_UBE4B"/>
    <property type="match status" value="1"/>
</dbReference>
<dbReference type="Gene3D" id="3.30.40.10">
    <property type="entry name" value="Zinc/RING finger domain, C3HC4 (zinc finger)"/>
    <property type="match status" value="1"/>
</dbReference>
<dbReference type="GO" id="GO:0000209">
    <property type="term" value="P:protein polyubiquitination"/>
    <property type="evidence" value="ECO:0007669"/>
    <property type="project" value="TreeGrafter"/>
</dbReference>
<evidence type="ECO:0000256" key="7">
    <source>
        <dbReference type="ARBA" id="ARBA00022490"/>
    </source>
</evidence>
<evidence type="ECO:0000256" key="2">
    <source>
        <dbReference type="ARBA" id="ARBA00004123"/>
    </source>
</evidence>
<evidence type="ECO:0000313" key="20">
    <source>
        <dbReference type="Proteomes" id="UP000887569"/>
    </source>
</evidence>
<dbReference type="EC" id="2.3.2.27" evidence="6"/>
<dbReference type="GO" id="GO:0036503">
    <property type="term" value="P:ERAD pathway"/>
    <property type="evidence" value="ECO:0007669"/>
    <property type="project" value="InterPro"/>
</dbReference>
<evidence type="ECO:0000256" key="1">
    <source>
        <dbReference type="ARBA" id="ARBA00000900"/>
    </source>
</evidence>
<organism evidence="20 21">
    <name type="scientific">Parascaris univalens</name>
    <name type="common">Nematode worm</name>
    <dbReference type="NCBI Taxonomy" id="6257"/>
    <lineage>
        <taxon>Eukaryota</taxon>
        <taxon>Metazoa</taxon>
        <taxon>Ecdysozoa</taxon>
        <taxon>Nematoda</taxon>
        <taxon>Chromadorea</taxon>
        <taxon>Rhabditida</taxon>
        <taxon>Spirurina</taxon>
        <taxon>Ascaridomorpha</taxon>
        <taxon>Ascaridoidea</taxon>
        <taxon>Ascarididae</taxon>
        <taxon>Parascaris</taxon>
    </lineage>
</organism>
<feature type="coiled-coil region" evidence="17">
    <location>
        <begin position="481"/>
        <end position="515"/>
    </location>
</feature>
<dbReference type="InterPro" id="IPR019474">
    <property type="entry name" value="Ub_conjug_fac_E4_core"/>
</dbReference>
<dbReference type="PANTHER" id="PTHR13931">
    <property type="entry name" value="UBIQUITINATION FACTOR E4"/>
    <property type="match status" value="1"/>
</dbReference>
<comment type="subcellular location">
    <subcellularLocation>
        <location evidence="3">Cytoplasm</location>
    </subcellularLocation>
    <subcellularLocation>
        <location evidence="2">Nucleus</location>
    </subcellularLocation>
</comment>
<dbReference type="InterPro" id="IPR013083">
    <property type="entry name" value="Znf_RING/FYVE/PHD"/>
</dbReference>
<comment type="pathway">
    <text evidence="4">Protein modification; protein ubiquitination.</text>
</comment>
<keyword evidence="10" id="KW-0833">Ubl conjugation pathway</keyword>
<keyword evidence="12" id="KW-0539">Nucleus</keyword>
<evidence type="ECO:0000256" key="9">
    <source>
        <dbReference type="ARBA" id="ARBA00022679"/>
    </source>
</evidence>
<evidence type="ECO:0000256" key="8">
    <source>
        <dbReference type="ARBA" id="ARBA00022553"/>
    </source>
</evidence>
<dbReference type="SUPFAM" id="SSF57850">
    <property type="entry name" value="RING/U-box"/>
    <property type="match status" value="1"/>
</dbReference>
<dbReference type="GO" id="GO:0005634">
    <property type="term" value="C:nucleus"/>
    <property type="evidence" value="ECO:0007669"/>
    <property type="project" value="UniProtKB-SubCell"/>
</dbReference>
<keyword evidence="9" id="KW-0808">Transferase</keyword>
<keyword evidence="17" id="KW-0175">Coiled coil</keyword>
<evidence type="ECO:0000256" key="18">
    <source>
        <dbReference type="SAM" id="MobiDB-lite"/>
    </source>
</evidence>
<dbReference type="GO" id="GO:0000151">
    <property type="term" value="C:ubiquitin ligase complex"/>
    <property type="evidence" value="ECO:0007669"/>
    <property type="project" value="InterPro"/>
</dbReference>
<evidence type="ECO:0000256" key="10">
    <source>
        <dbReference type="ARBA" id="ARBA00022786"/>
    </source>
</evidence>
<keyword evidence="8" id="KW-0597">Phosphoprotein</keyword>
<evidence type="ECO:0000256" key="15">
    <source>
        <dbReference type="ARBA" id="ARBA00081821"/>
    </source>
</evidence>
<evidence type="ECO:0000256" key="6">
    <source>
        <dbReference type="ARBA" id="ARBA00012483"/>
    </source>
</evidence>
<feature type="compositionally biased region" description="Basic and acidic residues" evidence="18">
    <location>
        <begin position="14"/>
        <end position="25"/>
    </location>
</feature>